<dbReference type="SUPFAM" id="SSF54928">
    <property type="entry name" value="RNA-binding domain, RBD"/>
    <property type="match status" value="1"/>
</dbReference>
<feature type="compositionally biased region" description="Low complexity" evidence="3">
    <location>
        <begin position="593"/>
        <end position="604"/>
    </location>
</feature>
<dbReference type="Pfam" id="PF15861">
    <property type="entry name" value="partial_CstF"/>
    <property type="match status" value="1"/>
</dbReference>
<dbReference type="InterPro" id="IPR031721">
    <property type="entry name" value="Partial_CstF"/>
</dbReference>
<proteinExistence type="predicted"/>
<dbReference type="InterPro" id="IPR000504">
    <property type="entry name" value="RRM_dom"/>
</dbReference>
<feature type="compositionally biased region" description="Basic and acidic residues" evidence="3">
    <location>
        <begin position="540"/>
        <end position="556"/>
    </location>
</feature>
<evidence type="ECO:0000256" key="3">
    <source>
        <dbReference type="SAM" id="MobiDB-lite"/>
    </source>
</evidence>
<sequence length="1123" mass="114407">MREGRASRSLEGSYDERPLDRPRQKKVFIGNLPVDVTDADLRPVLEKAGPVRSLQIRSSRATGGGRPRSLFAHVEFESEQACEALFSVLDYRVFKGRTLRVEWCDDKQRQKQRGEAAGKRGRSAAFPSASVEREQPLEFADATSEPQRPPSLGRGGPGAPSAASDRRFGAQSSRGRPSGPDEEETHAAEPHGSDEGHFRLSGLKVFAPDGTITQGALEIASKLTRGDLRAILEEIQSLSAQMPATARKALSANPLLCHSLLHAQLALHMTPGEALNLEPLSPAQQETARKILIDRLSLELRLCGGRSPASLASSLCLDASFLPPESSSETAAADLSPDQTPLQESGYSGGGQLQRVCGVSPSSGVAPVSEDSRPTQAPSRSAPARGPRAPPVSAGSSGGLSSSLACTESAVSSRADPSVPSPAVSVVPSLAVPSVSAQGVSSVSSEDVSSVSSQEVSSVSSPVASAVSGASVRAPPGSPDRGIGPKRADAGAAPDALPTQPQEAQLRQPLAEGFPAVSVSPGEPSPIRRPPTAEGSGAGEGDKTPQESGGDTKGDTEQGVTRPSVSPHNVEAKASEEKRETSQGSGRAPPPSTGASLLTSGSSPTVASPRWPSTKSGDTPPIASTPLVGAASVCSSAPPLLPTPQLPPAFPLARNGREAAFESSRLLSGFPSVPAPARGVCLSVGATSRVPAPAPFAGAGELPGKALSTQTVPELEDRSKPLLANPPGFPLRPPRPAGPSQPPGAFPTRAPPPARAGAAAFHNFSPVTPGRESSTPPTSTRPEFASPEEASRGLSQNYVERANVDGGGVAGGAARGPHHTPEGSVKLPGDLWASPVSPGSSFGAARPHASQQPLASTVRGTSLPAGGGMSVASQQDDAGCSQHLKRRRTEASAGPQTQTTGIKEAPLTSRNGALFGVASSVLASPATRGTSGPVGAAGPSAHLGAGASPQVPQKSRRLSGTSSDSLPSFSSSLGAAACTAVAGEAGRSAHPQGAPGVSLQRQGLPPVAGGPAAGGESRRLQPVSSTQAPQQSAPAAVPQRSISAVGGDSDVPNNPVAAVLALEAAVEEAAPALVDEVMRVPTMLRNILTAPALQMLQWGEAERRQVLSIRKALRKRGCVVLDL</sequence>
<gene>
    <name evidence="5" type="ORF">TGDOM2_254210</name>
</gene>
<dbReference type="PANTHER" id="PTHR48025">
    <property type="entry name" value="OS02G0815200 PROTEIN"/>
    <property type="match status" value="1"/>
</dbReference>
<feature type="compositionally biased region" description="Gly residues" evidence="3">
    <location>
        <begin position="805"/>
        <end position="814"/>
    </location>
</feature>
<feature type="region of interest" description="Disordered" evidence="3">
    <location>
        <begin position="710"/>
        <end position="907"/>
    </location>
</feature>
<dbReference type="Proteomes" id="UP000028837">
    <property type="component" value="Unassembled WGS sequence"/>
</dbReference>
<dbReference type="SMART" id="SM00360">
    <property type="entry name" value="RRM"/>
    <property type="match status" value="1"/>
</dbReference>
<feature type="domain" description="RRM" evidence="4">
    <location>
        <begin position="25"/>
        <end position="106"/>
    </location>
</feature>
<dbReference type="OrthoDB" id="439808at2759"/>
<reference evidence="5 6" key="1">
    <citation type="submission" date="2014-02" db="EMBL/GenBank/DDBJ databases">
        <authorList>
            <person name="Sibley D."/>
            <person name="Venepally P."/>
            <person name="Karamycheva S."/>
            <person name="Hadjithomas M."/>
            <person name="Khan A."/>
            <person name="Brunk B."/>
            <person name="Roos D."/>
            <person name="Caler E."/>
            <person name="Lorenzi H."/>
        </authorList>
    </citation>
    <scope>NUCLEOTIDE SEQUENCE [LARGE SCALE GENOMIC DNA]</scope>
    <source>
        <strain evidence="5 6">GAB2-2007-GAL-DOM2</strain>
    </source>
</reference>
<dbReference type="VEuPathDB" id="ToxoDB:TGDOM2_254210"/>
<feature type="region of interest" description="Disordered" evidence="3">
    <location>
        <begin position="925"/>
        <end position="969"/>
    </location>
</feature>
<feature type="compositionally biased region" description="Low complexity" evidence="3">
    <location>
        <begin position="435"/>
        <end position="472"/>
    </location>
</feature>
<dbReference type="InterPro" id="IPR012677">
    <property type="entry name" value="Nucleotide-bd_a/b_plait_sf"/>
</dbReference>
<feature type="compositionally biased region" description="Pro residues" evidence="3">
    <location>
        <begin position="639"/>
        <end position="650"/>
    </location>
</feature>
<dbReference type="EMBL" id="AHZU02001162">
    <property type="protein sequence ID" value="KFG35509.1"/>
    <property type="molecule type" value="Genomic_DNA"/>
</dbReference>
<keyword evidence="1 2" id="KW-0694">RNA-binding</keyword>
<evidence type="ECO:0000256" key="2">
    <source>
        <dbReference type="PROSITE-ProRule" id="PRU00176"/>
    </source>
</evidence>
<feature type="region of interest" description="Disordered" evidence="3">
    <location>
        <begin position="106"/>
        <end position="198"/>
    </location>
</feature>
<feature type="compositionally biased region" description="Basic and acidic residues" evidence="3">
    <location>
        <begin position="185"/>
        <end position="198"/>
    </location>
</feature>
<organism evidence="5 6">
    <name type="scientific">Toxoplasma gondii GAB2-2007-GAL-DOM2</name>
    <dbReference type="NCBI Taxonomy" id="1130820"/>
    <lineage>
        <taxon>Eukaryota</taxon>
        <taxon>Sar</taxon>
        <taxon>Alveolata</taxon>
        <taxon>Apicomplexa</taxon>
        <taxon>Conoidasida</taxon>
        <taxon>Coccidia</taxon>
        <taxon>Eucoccidiorida</taxon>
        <taxon>Eimeriorina</taxon>
        <taxon>Sarcocystidae</taxon>
        <taxon>Toxoplasma</taxon>
    </lineage>
</organism>
<feature type="region of interest" description="Disordered" evidence="3">
    <location>
        <begin position="1"/>
        <end position="22"/>
    </location>
</feature>
<comment type="caution">
    <text evidence="5">The sequence shown here is derived from an EMBL/GenBank/DDBJ whole genome shotgun (WGS) entry which is preliminary data.</text>
</comment>
<protein>
    <submittedName>
        <fullName evidence="5">RNA recognition motif-containing protein</fullName>
    </submittedName>
</protein>
<feature type="compositionally biased region" description="Polar residues" evidence="3">
    <location>
        <begin position="558"/>
        <end position="567"/>
    </location>
</feature>
<evidence type="ECO:0000313" key="6">
    <source>
        <dbReference type="Proteomes" id="UP000028837"/>
    </source>
</evidence>
<dbReference type="Gene3D" id="3.30.70.330">
    <property type="match status" value="1"/>
</dbReference>
<accession>A0A086JTP1</accession>
<feature type="compositionally biased region" description="Basic and acidic residues" evidence="3">
    <location>
        <begin position="570"/>
        <end position="581"/>
    </location>
</feature>
<feature type="region of interest" description="Disordered" evidence="3">
    <location>
        <begin position="326"/>
        <end position="405"/>
    </location>
</feature>
<dbReference type="PANTHER" id="PTHR48025:SF1">
    <property type="entry name" value="RRM DOMAIN-CONTAINING PROTEIN"/>
    <property type="match status" value="1"/>
</dbReference>
<feature type="compositionally biased region" description="Low complexity" evidence="3">
    <location>
        <begin position="356"/>
        <end position="369"/>
    </location>
</feature>
<feature type="compositionally biased region" description="Polar residues" evidence="3">
    <location>
        <begin position="849"/>
        <end position="860"/>
    </location>
</feature>
<dbReference type="PROSITE" id="PS50102">
    <property type="entry name" value="RRM"/>
    <property type="match status" value="1"/>
</dbReference>
<feature type="compositionally biased region" description="Low complexity" evidence="3">
    <location>
        <begin position="377"/>
        <end position="405"/>
    </location>
</feature>
<feature type="compositionally biased region" description="Polar residues" evidence="3">
    <location>
        <begin position="337"/>
        <end position="346"/>
    </location>
</feature>
<feature type="compositionally biased region" description="Polar residues" evidence="3">
    <location>
        <begin position="771"/>
        <end position="781"/>
    </location>
</feature>
<feature type="compositionally biased region" description="Low complexity" evidence="3">
    <location>
        <begin position="1021"/>
        <end position="1041"/>
    </location>
</feature>
<dbReference type="Pfam" id="PF00076">
    <property type="entry name" value="RRM_1"/>
    <property type="match status" value="1"/>
</dbReference>
<dbReference type="InterPro" id="IPR035979">
    <property type="entry name" value="RBD_domain_sf"/>
</dbReference>
<dbReference type="InterPro" id="IPR050502">
    <property type="entry name" value="Euk_RNA-bind_prot"/>
</dbReference>
<name>A0A086JTP1_TOXGO</name>
<dbReference type="GO" id="GO:0003729">
    <property type="term" value="F:mRNA binding"/>
    <property type="evidence" value="ECO:0007669"/>
    <property type="project" value="TreeGrafter"/>
</dbReference>
<evidence type="ECO:0000259" key="4">
    <source>
        <dbReference type="PROSITE" id="PS50102"/>
    </source>
</evidence>
<evidence type="ECO:0000313" key="5">
    <source>
        <dbReference type="EMBL" id="KFG35509.1"/>
    </source>
</evidence>
<feature type="compositionally biased region" description="Pro residues" evidence="3">
    <location>
        <begin position="727"/>
        <end position="754"/>
    </location>
</feature>
<feature type="region of interest" description="Disordered" evidence="3">
    <location>
        <begin position="986"/>
        <end position="1049"/>
    </location>
</feature>
<evidence type="ECO:0000256" key="1">
    <source>
        <dbReference type="ARBA" id="ARBA00022884"/>
    </source>
</evidence>
<feature type="compositionally biased region" description="Basic and acidic residues" evidence="3">
    <location>
        <begin position="106"/>
        <end position="118"/>
    </location>
</feature>
<dbReference type="AlphaFoldDB" id="A0A086JTP1"/>
<feature type="region of interest" description="Disordered" evidence="3">
    <location>
        <begin position="631"/>
        <end position="650"/>
    </location>
</feature>
<feature type="region of interest" description="Disordered" evidence="3">
    <location>
        <begin position="435"/>
        <end position="626"/>
    </location>
</feature>
<feature type="compositionally biased region" description="Low complexity" evidence="3">
    <location>
        <begin position="958"/>
        <end position="969"/>
    </location>
</feature>